<dbReference type="EMBL" id="UINC01000927">
    <property type="protein sequence ID" value="SUZ63922.1"/>
    <property type="molecule type" value="Genomic_DNA"/>
</dbReference>
<dbReference type="SUPFAM" id="SSF53448">
    <property type="entry name" value="Nucleotide-diphospho-sugar transferases"/>
    <property type="match status" value="1"/>
</dbReference>
<dbReference type="AlphaFoldDB" id="A0A381PAB5"/>
<feature type="non-terminal residue" evidence="3">
    <location>
        <position position="305"/>
    </location>
</feature>
<dbReference type="Gene3D" id="3.90.550.10">
    <property type="entry name" value="Spore Coat Polysaccharide Biosynthesis Protein SpsA, Chain A"/>
    <property type="match status" value="1"/>
</dbReference>
<dbReference type="PANTHER" id="PTHR48090">
    <property type="entry name" value="UNDECAPRENYL-PHOSPHATE 4-DEOXY-4-FORMAMIDO-L-ARABINOSE TRANSFERASE-RELATED"/>
    <property type="match status" value="1"/>
</dbReference>
<feature type="transmembrane region" description="Helical" evidence="1">
    <location>
        <begin position="280"/>
        <end position="303"/>
    </location>
</feature>
<feature type="non-terminal residue" evidence="3">
    <location>
        <position position="1"/>
    </location>
</feature>
<reference evidence="3" key="1">
    <citation type="submission" date="2018-05" db="EMBL/GenBank/DDBJ databases">
        <authorList>
            <person name="Lanie J.A."/>
            <person name="Ng W.-L."/>
            <person name="Kazmierczak K.M."/>
            <person name="Andrzejewski T.M."/>
            <person name="Davidsen T.M."/>
            <person name="Wayne K.J."/>
            <person name="Tettelin H."/>
            <person name="Glass J.I."/>
            <person name="Rusch D."/>
            <person name="Podicherti R."/>
            <person name="Tsui H.-C.T."/>
            <person name="Winkler M.E."/>
        </authorList>
    </citation>
    <scope>NUCLEOTIDE SEQUENCE</scope>
</reference>
<dbReference type="InterPro" id="IPR029044">
    <property type="entry name" value="Nucleotide-diphossugar_trans"/>
</dbReference>
<dbReference type="PANTHER" id="PTHR48090:SF7">
    <property type="entry name" value="RFBJ PROTEIN"/>
    <property type="match status" value="1"/>
</dbReference>
<evidence type="ECO:0000256" key="1">
    <source>
        <dbReference type="SAM" id="Phobius"/>
    </source>
</evidence>
<gene>
    <name evidence="3" type="ORF">METZ01_LOCUS16776</name>
</gene>
<dbReference type="InterPro" id="IPR050256">
    <property type="entry name" value="Glycosyltransferase_2"/>
</dbReference>
<dbReference type="Pfam" id="PF00535">
    <property type="entry name" value="Glycos_transf_2"/>
    <property type="match status" value="1"/>
</dbReference>
<feature type="transmembrane region" description="Helical" evidence="1">
    <location>
        <begin position="245"/>
        <end position="268"/>
    </location>
</feature>
<keyword evidence="1" id="KW-1133">Transmembrane helix</keyword>
<name>A0A381PAB5_9ZZZZ</name>
<accession>A0A381PAB5</accession>
<keyword evidence="1" id="KW-0812">Transmembrane</keyword>
<sequence length="305" mass="33016">VSSPFVHHNGEVRLVIQIPCFNEATALPATLADLPRNVDGFNEVLWLVIDDGSTDATSEIAKTHGADVVVKLTQNKGLAVAFQAGLDASLQLGADVIVNTDADNQYSAADIPRLVEPILQGNADLVIGTRDIANHSEFSALKKWLQRIGSWVVRQASATEVSDVTSGFRAYSREAALQANVVSQFTYTLETLIQAGRSDLAVADIPINVNPTTRPSRLFRSKRQYVRRSAGTISRVYAMHQPLRVFNIPAAIFGVVGLILFGRFGWFYLTSGGEGHVQSLIVGAVCLLMAVQMLMLGVLADLLRS</sequence>
<keyword evidence="1" id="KW-0472">Membrane</keyword>
<organism evidence="3">
    <name type="scientific">marine metagenome</name>
    <dbReference type="NCBI Taxonomy" id="408172"/>
    <lineage>
        <taxon>unclassified sequences</taxon>
        <taxon>metagenomes</taxon>
        <taxon>ecological metagenomes</taxon>
    </lineage>
</organism>
<evidence type="ECO:0000313" key="3">
    <source>
        <dbReference type="EMBL" id="SUZ63922.1"/>
    </source>
</evidence>
<dbReference type="InterPro" id="IPR001173">
    <property type="entry name" value="Glyco_trans_2-like"/>
</dbReference>
<protein>
    <recommendedName>
        <fullName evidence="2">Glycosyltransferase 2-like domain-containing protein</fullName>
    </recommendedName>
</protein>
<proteinExistence type="predicted"/>
<evidence type="ECO:0000259" key="2">
    <source>
        <dbReference type="Pfam" id="PF00535"/>
    </source>
</evidence>
<dbReference type="CDD" id="cd04179">
    <property type="entry name" value="DPM_DPG-synthase_like"/>
    <property type="match status" value="1"/>
</dbReference>
<feature type="domain" description="Glycosyltransferase 2-like" evidence="2">
    <location>
        <begin position="18"/>
        <end position="176"/>
    </location>
</feature>